<dbReference type="PANTHER" id="PTHR47863">
    <property type="entry name" value="RING/FYVE/PHD ZINC FINGER SUPERFAMILY PROTEIN"/>
    <property type="match status" value="1"/>
</dbReference>
<dbReference type="InterPro" id="IPR001005">
    <property type="entry name" value="SANT/Myb"/>
</dbReference>
<dbReference type="EMBL" id="JAMZMK010008916">
    <property type="protein sequence ID" value="KAI7737984.1"/>
    <property type="molecule type" value="Genomic_DNA"/>
</dbReference>
<dbReference type="PANTHER" id="PTHR47863:SF5">
    <property type="entry name" value="HOMEODOMAIN-LIKE PROTEIN WITH RING_FYVE_PHD-TYPE ZINC FINGER DOMAIN-CONTAINING PROTEIN-RELATED"/>
    <property type="match status" value="1"/>
</dbReference>
<evidence type="ECO:0000256" key="4">
    <source>
        <dbReference type="SAM" id="MobiDB-lite"/>
    </source>
</evidence>
<organism evidence="6 7">
    <name type="scientific">Ambrosia artemisiifolia</name>
    <name type="common">Common ragweed</name>
    <dbReference type="NCBI Taxonomy" id="4212"/>
    <lineage>
        <taxon>Eukaryota</taxon>
        <taxon>Viridiplantae</taxon>
        <taxon>Streptophyta</taxon>
        <taxon>Embryophyta</taxon>
        <taxon>Tracheophyta</taxon>
        <taxon>Spermatophyta</taxon>
        <taxon>Magnoliopsida</taxon>
        <taxon>eudicotyledons</taxon>
        <taxon>Gunneridae</taxon>
        <taxon>Pentapetalae</taxon>
        <taxon>asterids</taxon>
        <taxon>campanulids</taxon>
        <taxon>Asterales</taxon>
        <taxon>Asteraceae</taxon>
        <taxon>Asteroideae</taxon>
        <taxon>Heliantheae alliance</taxon>
        <taxon>Heliantheae</taxon>
        <taxon>Ambrosia</taxon>
    </lineage>
</organism>
<sequence>MDWTENQQCVLCDKGDGNLLVCTDDGCPISVHKSCMGCEPHFDDAGSFHCPYCVYKQYTAEVSRLRSKVMLTKKALSTFLEAEKRDDKHQEPVVEMADKEDEISSKDKSVDDNNGVDLDNHDELQDVLVPEKTNEVVNQSEGVHEVNNVNNCKMMVVYKPNLDHVNKRMKVDKQTENGECTFKVVDQAKQSKSADIWLTIEEQYSCKTRNRSVTFNMNGRKEEAVLKHEVKKVSEQLSMIDRNKRGRVLWSEQEEEMLKEGVQRYSVSTKKNLPWKKILEFGRHVFDSSRTPSDLKDKWRKIASGMVPNNMCLEDLVHIKVRFVQLARKL</sequence>
<evidence type="ECO:0000313" key="7">
    <source>
        <dbReference type="Proteomes" id="UP001206925"/>
    </source>
</evidence>
<dbReference type="Gene3D" id="1.10.10.60">
    <property type="entry name" value="Homeodomain-like"/>
    <property type="match status" value="1"/>
</dbReference>
<keyword evidence="2" id="KW-0863">Zinc-finger</keyword>
<evidence type="ECO:0000259" key="5">
    <source>
        <dbReference type="PROSITE" id="PS50090"/>
    </source>
</evidence>
<dbReference type="InterPro" id="IPR001965">
    <property type="entry name" value="Znf_PHD"/>
</dbReference>
<dbReference type="GO" id="GO:0008270">
    <property type="term" value="F:zinc ion binding"/>
    <property type="evidence" value="ECO:0007669"/>
    <property type="project" value="UniProtKB-KW"/>
</dbReference>
<feature type="compositionally biased region" description="Basic and acidic residues" evidence="4">
    <location>
        <begin position="102"/>
        <end position="111"/>
    </location>
</feature>
<dbReference type="SMART" id="SM00249">
    <property type="entry name" value="PHD"/>
    <property type="match status" value="1"/>
</dbReference>
<evidence type="ECO:0000256" key="3">
    <source>
        <dbReference type="ARBA" id="ARBA00022833"/>
    </source>
</evidence>
<feature type="compositionally biased region" description="Basic and acidic residues" evidence="4">
    <location>
        <begin position="83"/>
        <end position="92"/>
    </location>
</feature>
<name>A0AAD5CAR9_AMBAR</name>
<feature type="region of interest" description="Disordered" evidence="4">
    <location>
        <begin position="83"/>
        <end position="120"/>
    </location>
</feature>
<dbReference type="InterPro" id="IPR009057">
    <property type="entry name" value="Homeodomain-like_sf"/>
</dbReference>
<dbReference type="Pfam" id="PF00249">
    <property type="entry name" value="Myb_DNA-binding"/>
    <property type="match status" value="1"/>
</dbReference>
<feature type="domain" description="Myb-like" evidence="5">
    <location>
        <begin position="242"/>
        <end position="303"/>
    </location>
</feature>
<dbReference type="SUPFAM" id="SSF46689">
    <property type="entry name" value="Homeodomain-like"/>
    <property type="match status" value="1"/>
</dbReference>
<dbReference type="Proteomes" id="UP001206925">
    <property type="component" value="Unassembled WGS sequence"/>
</dbReference>
<dbReference type="PROSITE" id="PS01359">
    <property type="entry name" value="ZF_PHD_1"/>
    <property type="match status" value="1"/>
</dbReference>
<dbReference type="InterPro" id="IPR019786">
    <property type="entry name" value="Zinc_finger_PHD-type_CS"/>
</dbReference>
<dbReference type="AlphaFoldDB" id="A0AAD5CAR9"/>
<dbReference type="SUPFAM" id="SSF57903">
    <property type="entry name" value="FYVE/PHD zinc finger"/>
    <property type="match status" value="1"/>
</dbReference>
<protein>
    <recommendedName>
        <fullName evidence="5">Myb-like domain-containing protein</fullName>
    </recommendedName>
</protein>
<dbReference type="SMART" id="SM00717">
    <property type="entry name" value="SANT"/>
    <property type="match status" value="1"/>
</dbReference>
<evidence type="ECO:0000313" key="6">
    <source>
        <dbReference type="EMBL" id="KAI7737984.1"/>
    </source>
</evidence>
<dbReference type="InterPro" id="IPR013083">
    <property type="entry name" value="Znf_RING/FYVE/PHD"/>
</dbReference>
<accession>A0AAD5CAR9</accession>
<comment type="caution">
    <text evidence="6">The sequence shown here is derived from an EMBL/GenBank/DDBJ whole genome shotgun (WGS) entry which is preliminary data.</text>
</comment>
<proteinExistence type="predicted"/>
<dbReference type="CDD" id="cd11660">
    <property type="entry name" value="SANT_TRF"/>
    <property type="match status" value="1"/>
</dbReference>
<dbReference type="Gene3D" id="3.30.40.10">
    <property type="entry name" value="Zinc/RING finger domain, C3HC4 (zinc finger)"/>
    <property type="match status" value="1"/>
</dbReference>
<keyword evidence="3" id="KW-0862">Zinc</keyword>
<dbReference type="PROSITE" id="PS50090">
    <property type="entry name" value="MYB_LIKE"/>
    <property type="match status" value="1"/>
</dbReference>
<keyword evidence="7" id="KW-1185">Reference proteome</keyword>
<dbReference type="InterPro" id="IPR011011">
    <property type="entry name" value="Znf_FYVE_PHD"/>
</dbReference>
<keyword evidence="1" id="KW-0479">Metal-binding</keyword>
<evidence type="ECO:0000256" key="2">
    <source>
        <dbReference type="ARBA" id="ARBA00022771"/>
    </source>
</evidence>
<gene>
    <name evidence="6" type="ORF">M8C21_022830</name>
</gene>
<evidence type="ECO:0000256" key="1">
    <source>
        <dbReference type="ARBA" id="ARBA00022723"/>
    </source>
</evidence>
<reference evidence="6" key="1">
    <citation type="submission" date="2022-06" db="EMBL/GenBank/DDBJ databases">
        <title>Uncovering the hologenomic basis of an extraordinary plant invasion.</title>
        <authorList>
            <person name="Bieker V.C."/>
            <person name="Martin M.D."/>
            <person name="Gilbert T."/>
            <person name="Hodgins K."/>
            <person name="Battlay P."/>
            <person name="Petersen B."/>
            <person name="Wilson J."/>
        </authorList>
    </citation>
    <scope>NUCLEOTIDE SEQUENCE</scope>
    <source>
        <strain evidence="6">AA19_3_7</strain>
        <tissue evidence="6">Leaf</tissue>
    </source>
</reference>